<feature type="domain" description="F-box" evidence="1">
    <location>
        <begin position="4"/>
        <end position="54"/>
    </location>
</feature>
<gene>
    <name evidence="2" type="ORF">L596_018294</name>
</gene>
<reference evidence="2 3" key="1">
    <citation type="journal article" date="2015" name="Genome Biol.">
        <title>Comparative genomics of Steinernema reveals deeply conserved gene regulatory networks.</title>
        <authorList>
            <person name="Dillman A.R."/>
            <person name="Macchietto M."/>
            <person name="Porter C.F."/>
            <person name="Rogers A."/>
            <person name="Williams B."/>
            <person name="Antoshechkin I."/>
            <person name="Lee M.M."/>
            <person name="Goodwin Z."/>
            <person name="Lu X."/>
            <person name="Lewis E.E."/>
            <person name="Goodrich-Blair H."/>
            <person name="Stock S.P."/>
            <person name="Adams B.J."/>
            <person name="Sternberg P.W."/>
            <person name="Mortazavi A."/>
        </authorList>
    </citation>
    <scope>NUCLEOTIDE SEQUENCE [LARGE SCALE GENOMIC DNA]</scope>
    <source>
        <strain evidence="2 3">ALL</strain>
    </source>
</reference>
<comment type="caution">
    <text evidence="2">The sequence shown here is derived from an EMBL/GenBank/DDBJ whole genome shotgun (WGS) entry which is preliminary data.</text>
</comment>
<sequence length="128" mass="14919">MELPETINSLPNEVLTRIFSCIKNPQDQMRAAFASLKWLELMTTVRECEIWKPVELDIFLDDRCSPNVDYRSDRDAQIYLCQCADHYRNHLRLLERFIDHVGNQLSALLIEDSMVARNAEVSGLWFAS</sequence>
<dbReference type="PROSITE" id="PS50181">
    <property type="entry name" value="FBOX"/>
    <property type="match status" value="1"/>
</dbReference>
<evidence type="ECO:0000259" key="1">
    <source>
        <dbReference type="PROSITE" id="PS50181"/>
    </source>
</evidence>
<protein>
    <recommendedName>
        <fullName evidence="1">F-box domain-containing protein</fullName>
    </recommendedName>
</protein>
<proteinExistence type="predicted"/>
<evidence type="ECO:0000313" key="3">
    <source>
        <dbReference type="Proteomes" id="UP000298663"/>
    </source>
</evidence>
<dbReference type="EMBL" id="AZBU02000005">
    <property type="protein sequence ID" value="TKR77296.1"/>
    <property type="molecule type" value="Genomic_DNA"/>
</dbReference>
<keyword evidence="3" id="KW-1185">Reference proteome</keyword>
<name>A0A4U5N490_STECR</name>
<accession>A0A4U5N490</accession>
<dbReference type="Proteomes" id="UP000298663">
    <property type="component" value="Unassembled WGS sequence"/>
</dbReference>
<dbReference type="InterPro" id="IPR001810">
    <property type="entry name" value="F-box_dom"/>
</dbReference>
<dbReference type="Pfam" id="PF12937">
    <property type="entry name" value="F-box-like"/>
    <property type="match status" value="1"/>
</dbReference>
<dbReference type="InterPro" id="IPR036047">
    <property type="entry name" value="F-box-like_dom_sf"/>
</dbReference>
<reference evidence="2 3" key="2">
    <citation type="journal article" date="2019" name="G3 (Bethesda)">
        <title>Hybrid Assembly of the Genome of the Entomopathogenic Nematode Steinernema carpocapsae Identifies the X-Chromosome.</title>
        <authorList>
            <person name="Serra L."/>
            <person name="Macchietto M."/>
            <person name="Macias-Munoz A."/>
            <person name="McGill C.J."/>
            <person name="Rodriguez I.M."/>
            <person name="Rodriguez B."/>
            <person name="Murad R."/>
            <person name="Mortazavi A."/>
        </authorList>
    </citation>
    <scope>NUCLEOTIDE SEQUENCE [LARGE SCALE GENOMIC DNA]</scope>
    <source>
        <strain evidence="2 3">ALL</strain>
    </source>
</reference>
<dbReference type="AlphaFoldDB" id="A0A4U5N490"/>
<dbReference type="SUPFAM" id="SSF81383">
    <property type="entry name" value="F-box domain"/>
    <property type="match status" value="1"/>
</dbReference>
<organism evidence="2 3">
    <name type="scientific">Steinernema carpocapsae</name>
    <name type="common">Entomopathogenic nematode</name>
    <dbReference type="NCBI Taxonomy" id="34508"/>
    <lineage>
        <taxon>Eukaryota</taxon>
        <taxon>Metazoa</taxon>
        <taxon>Ecdysozoa</taxon>
        <taxon>Nematoda</taxon>
        <taxon>Chromadorea</taxon>
        <taxon>Rhabditida</taxon>
        <taxon>Tylenchina</taxon>
        <taxon>Panagrolaimomorpha</taxon>
        <taxon>Strongyloidoidea</taxon>
        <taxon>Steinernematidae</taxon>
        <taxon>Steinernema</taxon>
    </lineage>
</organism>
<evidence type="ECO:0000313" key="2">
    <source>
        <dbReference type="EMBL" id="TKR77296.1"/>
    </source>
</evidence>